<keyword evidence="9" id="KW-0812">Transmembrane</keyword>
<feature type="transmembrane region" description="Helical" evidence="9">
    <location>
        <begin position="12"/>
        <end position="29"/>
    </location>
</feature>
<dbReference type="PANTHER" id="PTHR43065:SF10">
    <property type="entry name" value="PEROXIDE STRESS-ACTIVATED HISTIDINE KINASE MAK3"/>
    <property type="match status" value="1"/>
</dbReference>
<organism evidence="11 12">
    <name type="scientific">Porphyromonas crevioricanis</name>
    <dbReference type="NCBI Taxonomy" id="393921"/>
    <lineage>
        <taxon>Bacteria</taxon>
        <taxon>Pseudomonadati</taxon>
        <taxon>Bacteroidota</taxon>
        <taxon>Bacteroidia</taxon>
        <taxon>Bacteroidales</taxon>
        <taxon>Porphyromonadaceae</taxon>
        <taxon>Porphyromonas</taxon>
    </lineage>
</organism>
<dbReference type="EC" id="2.7.13.3" evidence="2"/>
<keyword evidence="7" id="KW-0067">ATP-binding</keyword>
<keyword evidence="8" id="KW-0902">Two-component regulatory system</keyword>
<dbReference type="InterPro" id="IPR004358">
    <property type="entry name" value="Sig_transdc_His_kin-like_C"/>
</dbReference>
<keyword evidence="9" id="KW-1133">Transmembrane helix</keyword>
<dbReference type="PROSITE" id="PS50109">
    <property type="entry name" value="HIS_KIN"/>
    <property type="match status" value="1"/>
</dbReference>
<evidence type="ECO:0000256" key="6">
    <source>
        <dbReference type="ARBA" id="ARBA00022777"/>
    </source>
</evidence>
<dbReference type="Pfam" id="PF02518">
    <property type="entry name" value="HATPase_c"/>
    <property type="match status" value="1"/>
</dbReference>
<name>A0AB34PGP5_9PORP</name>
<dbReference type="InterPro" id="IPR005467">
    <property type="entry name" value="His_kinase_dom"/>
</dbReference>
<dbReference type="InterPro" id="IPR036890">
    <property type="entry name" value="HATPase_C_sf"/>
</dbReference>
<evidence type="ECO:0000256" key="8">
    <source>
        <dbReference type="ARBA" id="ARBA00023012"/>
    </source>
</evidence>
<protein>
    <recommendedName>
        <fullName evidence="2">histidine kinase</fullName>
        <ecNumber evidence="2">2.7.13.3</ecNumber>
    </recommendedName>
</protein>
<evidence type="ECO:0000256" key="3">
    <source>
        <dbReference type="ARBA" id="ARBA00022553"/>
    </source>
</evidence>
<evidence type="ECO:0000313" key="11">
    <source>
        <dbReference type="EMBL" id="KGN93712.1"/>
    </source>
</evidence>
<reference evidence="11 12" key="1">
    <citation type="submission" date="2014-08" db="EMBL/GenBank/DDBJ databases">
        <title>Porphyromonas crevioricanis strain:COT-253_OH1447 Genome sequencing.</title>
        <authorList>
            <person name="Wallis C."/>
            <person name="Deusch O."/>
            <person name="O'Flynn C."/>
            <person name="Davis I."/>
            <person name="Jospin G."/>
            <person name="Darling A.E."/>
            <person name="Coil D.A."/>
            <person name="Alexiev A."/>
            <person name="Horsfall A."/>
            <person name="Kirkwood N."/>
            <person name="Harris S."/>
            <person name="Eisen J.A."/>
        </authorList>
    </citation>
    <scope>NUCLEOTIDE SEQUENCE [LARGE SCALE GENOMIC DNA]</scope>
    <source>
        <strain evidence="12">COT-253 OH1447</strain>
    </source>
</reference>
<feature type="transmembrane region" description="Helical" evidence="9">
    <location>
        <begin position="146"/>
        <end position="167"/>
    </location>
</feature>
<dbReference type="InterPro" id="IPR003661">
    <property type="entry name" value="HisK_dim/P_dom"/>
</dbReference>
<evidence type="ECO:0000256" key="5">
    <source>
        <dbReference type="ARBA" id="ARBA00022741"/>
    </source>
</evidence>
<feature type="domain" description="Histidine kinase" evidence="10">
    <location>
        <begin position="184"/>
        <end position="386"/>
    </location>
</feature>
<dbReference type="CDD" id="cd00082">
    <property type="entry name" value="HisKA"/>
    <property type="match status" value="1"/>
</dbReference>
<keyword evidence="9" id="KW-0472">Membrane</keyword>
<evidence type="ECO:0000256" key="1">
    <source>
        <dbReference type="ARBA" id="ARBA00000085"/>
    </source>
</evidence>
<dbReference type="SUPFAM" id="SSF55874">
    <property type="entry name" value="ATPase domain of HSP90 chaperone/DNA topoisomerase II/histidine kinase"/>
    <property type="match status" value="1"/>
</dbReference>
<dbReference type="GO" id="GO:0005524">
    <property type="term" value="F:ATP binding"/>
    <property type="evidence" value="ECO:0007669"/>
    <property type="project" value="UniProtKB-KW"/>
</dbReference>
<evidence type="ECO:0000256" key="7">
    <source>
        <dbReference type="ARBA" id="ARBA00022840"/>
    </source>
</evidence>
<gene>
    <name evidence="11" type="ORF">HQ38_08750</name>
</gene>
<keyword evidence="3" id="KW-0597">Phosphoprotein</keyword>
<sequence length="391" mass="43639">MTMIEDRRVWSQLLFVFAAAVIVATSLFVSKKLVDKVADEERLKMEIWAMSARQLAAEEADGDQALDLMLKIIESNKTIPAILCNERDSIVSYNNISVSGSDSVAQLQGKLADFREGYPAIVIDMGPEGLQYLYYSDSSTLRQILLFPYVQLAVILLFIFLAIRAVLATKRAEQNRIWAGLSKETAHQLGTPISSLMAWTELLRMGQLSPEIVAEIEKDTHRLQMIADRFQKVGSASVTSSVDLSQVLRQTIDYMQPRISKQVSVDLQLPEQTVMIAGSETLLSWVIENLLKNAVDAMQGKGRVVLSLKQKGRNVVIDFSDTGKGIAKSKLRMIFRPGYTTRERGWGLGLSLAKRIVEEYHAGQIFVLRSEIGVGTTFRILLPLIKSVVEE</sequence>
<evidence type="ECO:0000256" key="9">
    <source>
        <dbReference type="SAM" id="Phobius"/>
    </source>
</evidence>
<evidence type="ECO:0000313" key="12">
    <source>
        <dbReference type="Proteomes" id="UP000030136"/>
    </source>
</evidence>
<keyword evidence="4" id="KW-0808">Transferase</keyword>
<dbReference type="PRINTS" id="PR00344">
    <property type="entry name" value="BCTRLSENSOR"/>
</dbReference>
<keyword evidence="6 11" id="KW-0418">Kinase</keyword>
<comment type="caution">
    <text evidence="11">The sequence shown here is derived from an EMBL/GenBank/DDBJ whole genome shotgun (WGS) entry which is preliminary data.</text>
</comment>
<evidence type="ECO:0000256" key="2">
    <source>
        <dbReference type="ARBA" id="ARBA00012438"/>
    </source>
</evidence>
<evidence type="ECO:0000259" key="10">
    <source>
        <dbReference type="PROSITE" id="PS50109"/>
    </source>
</evidence>
<dbReference type="SMART" id="SM00387">
    <property type="entry name" value="HATPase_c"/>
    <property type="match status" value="1"/>
</dbReference>
<dbReference type="EMBL" id="JQJC01000024">
    <property type="protein sequence ID" value="KGN93712.1"/>
    <property type="molecule type" value="Genomic_DNA"/>
</dbReference>
<accession>A0AB34PGP5</accession>
<keyword evidence="5" id="KW-0547">Nucleotide-binding</keyword>
<dbReference type="AlphaFoldDB" id="A0AB34PGP5"/>
<comment type="catalytic activity">
    <reaction evidence="1">
        <text>ATP + protein L-histidine = ADP + protein N-phospho-L-histidine.</text>
        <dbReference type="EC" id="2.7.13.3"/>
    </reaction>
</comment>
<dbReference type="GO" id="GO:0000155">
    <property type="term" value="F:phosphorelay sensor kinase activity"/>
    <property type="evidence" value="ECO:0007669"/>
    <property type="project" value="InterPro"/>
</dbReference>
<dbReference type="Gene3D" id="3.30.565.10">
    <property type="entry name" value="Histidine kinase-like ATPase, C-terminal domain"/>
    <property type="match status" value="1"/>
</dbReference>
<dbReference type="InterPro" id="IPR003594">
    <property type="entry name" value="HATPase_dom"/>
</dbReference>
<dbReference type="PANTHER" id="PTHR43065">
    <property type="entry name" value="SENSOR HISTIDINE KINASE"/>
    <property type="match status" value="1"/>
</dbReference>
<proteinExistence type="predicted"/>
<dbReference type="Proteomes" id="UP000030136">
    <property type="component" value="Unassembled WGS sequence"/>
</dbReference>
<evidence type="ECO:0000256" key="4">
    <source>
        <dbReference type="ARBA" id="ARBA00022679"/>
    </source>
</evidence>